<sequence length="258" mass="27545">MFRDFFCLFRRSLDAGTGVFLVVLCFCGNALADSSDIFELSAGEMVFSQRAQFYDVEVGGLVPLPVFSSGSQPAYVHFFAAGSVINFDQPATGSTPGINGITDQSYTGVIPAVGLRIPATWGYWEGDVGGAFFNVDETLTPVTSIADVYLQTELFLNQAGPGSLDLFGSYIGGINYLFGMGRYMLEAGHTSGRKVLFFAGPEVIAQGNDTYAALQAGGALSADVVPIHTIFTLEAGLLNSTVWPGMGGYEGFSFYYSY</sequence>
<dbReference type="AlphaFoldDB" id="A0A059XZZ9"/>
<dbReference type="KEGG" id="lfp:Y981_09125"/>
<dbReference type="HOGENOM" id="CLU_1076880_0_0_0"/>
<organism evidence="1 2">
    <name type="scientific">Leptospirillum ferriphilum YSK</name>
    <dbReference type="NCBI Taxonomy" id="1441628"/>
    <lineage>
        <taxon>Bacteria</taxon>
        <taxon>Pseudomonadati</taxon>
        <taxon>Nitrospirota</taxon>
        <taxon>Nitrospiria</taxon>
        <taxon>Nitrospirales</taxon>
        <taxon>Nitrospiraceae</taxon>
        <taxon>Leptospirillum</taxon>
    </lineage>
</organism>
<dbReference type="OrthoDB" id="9812666at2"/>
<gene>
    <name evidence="1" type="ORF">Y981_09125</name>
</gene>
<evidence type="ECO:0000313" key="1">
    <source>
        <dbReference type="EMBL" id="AIA30851.1"/>
    </source>
</evidence>
<proteinExistence type="predicted"/>
<dbReference type="Proteomes" id="UP000027059">
    <property type="component" value="Chromosome"/>
</dbReference>
<name>A0A059XZZ9_9BACT</name>
<dbReference type="RefSeq" id="WP_014961539.1">
    <property type="nucleotide sequence ID" value="NZ_CP007243.1"/>
</dbReference>
<evidence type="ECO:0000313" key="2">
    <source>
        <dbReference type="Proteomes" id="UP000027059"/>
    </source>
</evidence>
<protein>
    <submittedName>
        <fullName evidence="1">Uncharacterized protein</fullName>
    </submittedName>
</protein>
<keyword evidence="2" id="KW-1185">Reference proteome</keyword>
<reference evidence="1 2" key="2">
    <citation type="journal article" date="2015" name="Biomed. Res. Int.">
        <title>Effects of Arsenite Resistance on the Growth and Functional Gene Expression of Leptospirillum ferriphilum and Acidithiobacillus thiooxidans in Pure Culture and Coculture.</title>
        <authorList>
            <person name="Jiang H."/>
            <person name="Liang Y."/>
            <person name="Yin H."/>
            <person name="Xiao Y."/>
            <person name="Guo X."/>
            <person name="Xu Y."/>
            <person name="Hu Q."/>
            <person name="Liu H."/>
            <person name="Liu X."/>
        </authorList>
    </citation>
    <scope>NUCLEOTIDE SEQUENCE [LARGE SCALE GENOMIC DNA]</scope>
    <source>
        <strain evidence="1 2">YSK</strain>
    </source>
</reference>
<reference evidence="2" key="1">
    <citation type="submission" date="2014-02" db="EMBL/GenBank/DDBJ databases">
        <title>Complete genome sequence and comparative genomic analysis of the nitrogen-fixing bacterium Leptospirillum ferriphilum YSK.</title>
        <authorList>
            <person name="Guo X."/>
            <person name="Yin H."/>
            <person name="Liang Y."/>
            <person name="Hu Q."/>
            <person name="Ma L."/>
            <person name="Xiao Y."/>
            <person name="Zhang X."/>
            <person name="Qiu G."/>
            <person name="Liu X."/>
        </authorList>
    </citation>
    <scope>NUCLEOTIDE SEQUENCE [LARGE SCALE GENOMIC DNA]</scope>
    <source>
        <strain evidence="2">YSK</strain>
    </source>
</reference>
<dbReference type="EMBL" id="CP007243">
    <property type="protein sequence ID" value="AIA30851.1"/>
    <property type="molecule type" value="Genomic_DNA"/>
</dbReference>
<accession>A0A059XZZ9</accession>